<dbReference type="Proteomes" id="UP000287394">
    <property type="component" value="Chromosome"/>
</dbReference>
<dbReference type="AlphaFoldDB" id="A0A402CYS3"/>
<name>A0A402CYS3_9BACT</name>
<dbReference type="KEGG" id="ccot:CCAX7_32840"/>
<accession>A0A402CYS3</accession>
<keyword evidence="2" id="KW-1185">Reference proteome</keyword>
<dbReference type="EMBL" id="AP025739">
    <property type="protein sequence ID" value="BDI31233.1"/>
    <property type="molecule type" value="Genomic_DNA"/>
</dbReference>
<evidence type="ECO:0000313" key="2">
    <source>
        <dbReference type="Proteomes" id="UP000287394"/>
    </source>
</evidence>
<reference evidence="1 2" key="1">
    <citation type="journal article" date="2019" name="Int. J. Syst. Evol. Microbiol.">
        <title>Capsulimonas corticalis gen. nov., sp. nov., an aerobic capsulated bacterium, of a novel bacterial order, Capsulimonadales ord. nov., of the class Armatimonadia of the phylum Armatimonadetes.</title>
        <authorList>
            <person name="Li J."/>
            <person name="Kudo C."/>
            <person name="Tonouchi A."/>
        </authorList>
    </citation>
    <scope>NUCLEOTIDE SEQUENCE [LARGE SCALE GENOMIC DNA]</scope>
    <source>
        <strain evidence="1 2">AX-7</strain>
    </source>
</reference>
<gene>
    <name evidence="1" type="ORF">CCAX7_32840</name>
</gene>
<sequence>MTIDFAWQRRRCGALALTLFLAALSPAFAATGVGVTGQGSYVTQPDPKHPGMYLWKLWARDFIIEAPDKNVSGTLKGVHAILFQNGKQTADMVAPQAQSDNVKETIVASGGVVVKSLTQPGTILRADNVVWNAASRKIIASGHVFYKNGKTGMTIQPRGRLIADTVLKSVRSDDGGSIKLP</sequence>
<evidence type="ECO:0000313" key="1">
    <source>
        <dbReference type="EMBL" id="BDI31233.1"/>
    </source>
</evidence>
<proteinExistence type="predicted"/>
<organism evidence="1 2">
    <name type="scientific">Capsulimonas corticalis</name>
    <dbReference type="NCBI Taxonomy" id="2219043"/>
    <lineage>
        <taxon>Bacteria</taxon>
        <taxon>Bacillati</taxon>
        <taxon>Armatimonadota</taxon>
        <taxon>Armatimonadia</taxon>
        <taxon>Capsulimonadales</taxon>
        <taxon>Capsulimonadaceae</taxon>
        <taxon>Capsulimonas</taxon>
    </lineage>
</organism>
<dbReference type="RefSeq" id="WP_125206073.1">
    <property type="nucleotide sequence ID" value="NZ_AP025739.1"/>
</dbReference>
<protein>
    <submittedName>
        <fullName evidence="1">Uncharacterized protein</fullName>
    </submittedName>
</protein>